<dbReference type="InParanoid" id="L8FN75"/>
<feature type="compositionally biased region" description="Basic and acidic residues" evidence="1">
    <location>
        <begin position="1"/>
        <end position="15"/>
    </location>
</feature>
<evidence type="ECO:0000256" key="1">
    <source>
        <dbReference type="SAM" id="MobiDB-lite"/>
    </source>
</evidence>
<feature type="compositionally biased region" description="Low complexity" evidence="1">
    <location>
        <begin position="72"/>
        <end position="86"/>
    </location>
</feature>
<dbReference type="Proteomes" id="UP000011064">
    <property type="component" value="Unassembled WGS sequence"/>
</dbReference>
<dbReference type="SMART" id="SM00671">
    <property type="entry name" value="SEL1"/>
    <property type="match status" value="3"/>
</dbReference>
<dbReference type="HOGENOM" id="CLU_033724_0_0_1"/>
<dbReference type="GO" id="GO:0010972">
    <property type="term" value="P:negative regulation of G2/M transition of mitotic cell cycle"/>
    <property type="evidence" value="ECO:0007669"/>
    <property type="project" value="TreeGrafter"/>
</dbReference>
<sequence>MPLGDLLKRKDKEKPPPPPVSSPSNPSNPEFAFHRPTSPPPDYTNTNARTPSPPPEPRRNRLSLSPFSCPRANSATSSNPASSATDPDNRTRRRVSARLHLRRGVSSSNIPTDLPAIDVADDAAEGGQTERERQWEKRATLLARSNGAIIRSASGSPERAVGSLLATAGVGMGQTLGQELRESVGVVGDKKADDNIQEAIRLHESGSLEEATRMFGRLADPGGENNALSQVLYGLALRHGWGCTADPAQAMQYLTAAASNAASIEEAALRAGSAKGGAAKGELVLAIFELANSFRHGWGVKKDPVAAKQYYETAANLGDTDAMNEAGWCYLEGFGCKKDKMESAKYYRLAEKGGNKLIGNGWIWKPKYDPPSTTPS</sequence>
<dbReference type="OrthoDB" id="2148946at2759"/>
<proteinExistence type="predicted"/>
<dbReference type="Gene3D" id="1.25.40.10">
    <property type="entry name" value="Tetratricopeptide repeat domain"/>
    <property type="match status" value="1"/>
</dbReference>
<protein>
    <recommendedName>
        <fullName evidence="4">HCP-like protein</fullName>
    </recommendedName>
</protein>
<dbReference type="VEuPathDB" id="FungiDB:GMDG_05106"/>
<name>L8FN75_PSED2</name>
<dbReference type="STRING" id="658429.L8FN75"/>
<dbReference type="PANTHER" id="PTHR43628">
    <property type="entry name" value="ACTIVATOR OF C KINASE PROTEIN 1-RELATED"/>
    <property type="match status" value="1"/>
</dbReference>
<organism evidence="2 3">
    <name type="scientific">Pseudogymnoascus destructans (strain ATCC MYA-4855 / 20631-21)</name>
    <name type="common">Bat white-nose syndrome fungus</name>
    <name type="synonym">Geomyces destructans</name>
    <dbReference type="NCBI Taxonomy" id="658429"/>
    <lineage>
        <taxon>Eukaryota</taxon>
        <taxon>Fungi</taxon>
        <taxon>Dikarya</taxon>
        <taxon>Ascomycota</taxon>
        <taxon>Pezizomycotina</taxon>
        <taxon>Leotiomycetes</taxon>
        <taxon>Thelebolales</taxon>
        <taxon>Thelebolaceae</taxon>
        <taxon>Pseudogymnoascus</taxon>
    </lineage>
</organism>
<dbReference type="InterPro" id="IPR011990">
    <property type="entry name" value="TPR-like_helical_dom_sf"/>
</dbReference>
<dbReference type="InterPro" id="IPR006597">
    <property type="entry name" value="Sel1-like"/>
</dbReference>
<evidence type="ECO:0008006" key="4">
    <source>
        <dbReference type="Google" id="ProtNLM"/>
    </source>
</evidence>
<feature type="compositionally biased region" description="Basic residues" evidence="1">
    <location>
        <begin position="91"/>
        <end position="103"/>
    </location>
</feature>
<dbReference type="GO" id="GO:0032153">
    <property type="term" value="C:cell division site"/>
    <property type="evidence" value="ECO:0007669"/>
    <property type="project" value="TreeGrafter"/>
</dbReference>
<dbReference type="SUPFAM" id="SSF81901">
    <property type="entry name" value="HCP-like"/>
    <property type="match status" value="1"/>
</dbReference>
<keyword evidence="3" id="KW-1185">Reference proteome</keyword>
<evidence type="ECO:0000313" key="3">
    <source>
        <dbReference type="Proteomes" id="UP000011064"/>
    </source>
</evidence>
<reference evidence="3" key="1">
    <citation type="submission" date="2010-09" db="EMBL/GenBank/DDBJ databases">
        <title>The genome sequence of Geomyces destructans 20631-21.</title>
        <authorList>
            <consortium name="The Broad Institute Genome Sequencing Platform"/>
            <person name="Cuomo C.A."/>
            <person name="Blehert D.S."/>
            <person name="Lorch J.M."/>
            <person name="Young S.K."/>
            <person name="Zeng Q."/>
            <person name="Gargeya S."/>
            <person name="Fitzgerald M."/>
            <person name="Haas B."/>
            <person name="Abouelleil A."/>
            <person name="Alvarado L."/>
            <person name="Arachchi H.M."/>
            <person name="Berlin A."/>
            <person name="Brown A."/>
            <person name="Chapman S.B."/>
            <person name="Chen Z."/>
            <person name="Dunbar C."/>
            <person name="Freedman E."/>
            <person name="Gearin G."/>
            <person name="Gellesch M."/>
            <person name="Goldberg J."/>
            <person name="Griggs A."/>
            <person name="Gujja S."/>
            <person name="Heiman D."/>
            <person name="Howarth C."/>
            <person name="Larson L."/>
            <person name="Lui A."/>
            <person name="MacDonald P.J.P."/>
            <person name="Montmayeur A."/>
            <person name="Murphy C."/>
            <person name="Neiman D."/>
            <person name="Pearson M."/>
            <person name="Priest M."/>
            <person name="Roberts A."/>
            <person name="Saif S."/>
            <person name="Shea T."/>
            <person name="Shenoy N."/>
            <person name="Sisk P."/>
            <person name="Stolte C."/>
            <person name="Sykes S."/>
            <person name="Wortman J."/>
            <person name="Nusbaum C."/>
            <person name="Birren B."/>
        </authorList>
    </citation>
    <scope>NUCLEOTIDE SEQUENCE [LARGE SCALE GENOMIC DNA]</scope>
    <source>
        <strain evidence="3">ATCC MYA-4855 / 20631-21</strain>
    </source>
</reference>
<accession>L8FN75</accession>
<dbReference type="PANTHER" id="PTHR43628:SF1">
    <property type="entry name" value="CHITIN SYNTHASE REGULATORY FACTOR 2-RELATED"/>
    <property type="match status" value="1"/>
</dbReference>
<dbReference type="AlphaFoldDB" id="L8FN75"/>
<evidence type="ECO:0000313" key="2">
    <source>
        <dbReference type="EMBL" id="ELR01928.1"/>
    </source>
</evidence>
<feature type="region of interest" description="Disordered" evidence="1">
    <location>
        <begin position="1"/>
        <end position="114"/>
    </location>
</feature>
<dbReference type="InterPro" id="IPR052945">
    <property type="entry name" value="Mitotic_Regulator"/>
</dbReference>
<gene>
    <name evidence="2" type="ORF">GMDG_05106</name>
</gene>
<dbReference type="Pfam" id="PF08238">
    <property type="entry name" value="Sel1"/>
    <property type="match status" value="3"/>
</dbReference>
<dbReference type="EMBL" id="GL573270">
    <property type="protein sequence ID" value="ELR01928.1"/>
    <property type="molecule type" value="Genomic_DNA"/>
</dbReference>